<evidence type="ECO:0000256" key="1">
    <source>
        <dbReference type="SAM" id="MobiDB-lite"/>
    </source>
</evidence>
<name>A0A5D3AVE0_9TREE</name>
<keyword evidence="3" id="KW-1185">Reference proteome</keyword>
<gene>
    <name evidence="2" type="ORF">B9479_005616</name>
</gene>
<organism evidence="2 3">
    <name type="scientific">Cryptococcus floricola</name>
    <dbReference type="NCBI Taxonomy" id="2591691"/>
    <lineage>
        <taxon>Eukaryota</taxon>
        <taxon>Fungi</taxon>
        <taxon>Dikarya</taxon>
        <taxon>Basidiomycota</taxon>
        <taxon>Agaricomycotina</taxon>
        <taxon>Tremellomycetes</taxon>
        <taxon>Tremellales</taxon>
        <taxon>Cryptococcaceae</taxon>
        <taxon>Cryptococcus</taxon>
    </lineage>
</organism>
<dbReference type="Proteomes" id="UP000322245">
    <property type="component" value="Unassembled WGS sequence"/>
</dbReference>
<dbReference type="EMBL" id="NIDF01000078">
    <property type="protein sequence ID" value="TYJ53776.1"/>
    <property type="molecule type" value="Genomic_DNA"/>
</dbReference>
<reference evidence="2 3" key="1">
    <citation type="submission" date="2017-05" db="EMBL/GenBank/DDBJ databases">
        <title>The Genome Sequence of Tsuchiyaea wingfieldii DSM 27421.</title>
        <authorList>
            <person name="Cuomo C."/>
            <person name="Passer A."/>
            <person name="Billmyre B."/>
            <person name="Heitman J."/>
        </authorList>
    </citation>
    <scope>NUCLEOTIDE SEQUENCE [LARGE SCALE GENOMIC DNA]</scope>
    <source>
        <strain evidence="2 3">DSM 27421</strain>
    </source>
</reference>
<sequence length="138" mass="14767">MSDDLQRQLEELSMNSNAQQQQQYYSYGTTNTAAGTSAPGTQQPTTDDNSWNTLQMDSSQAATADYASYDPFHGMSAKEYAKAQRQASAASGASTTTGPNQGVRKVKSKPKMRRRDSEHGGGSSTKGSKSGRKSGSKK</sequence>
<proteinExistence type="predicted"/>
<evidence type="ECO:0000313" key="2">
    <source>
        <dbReference type="EMBL" id="TYJ53776.1"/>
    </source>
</evidence>
<feature type="compositionally biased region" description="Basic and acidic residues" evidence="1">
    <location>
        <begin position="1"/>
        <end position="10"/>
    </location>
</feature>
<feature type="compositionally biased region" description="Basic residues" evidence="1">
    <location>
        <begin position="104"/>
        <end position="114"/>
    </location>
</feature>
<dbReference type="AlphaFoldDB" id="A0A5D3AVE0"/>
<feature type="region of interest" description="Disordered" evidence="1">
    <location>
        <begin position="80"/>
        <end position="138"/>
    </location>
</feature>
<feature type="compositionally biased region" description="Low complexity" evidence="1">
    <location>
        <begin position="13"/>
        <end position="32"/>
    </location>
</feature>
<feature type="compositionally biased region" description="Polar residues" evidence="1">
    <location>
        <begin position="33"/>
        <end position="57"/>
    </location>
</feature>
<evidence type="ECO:0000313" key="3">
    <source>
        <dbReference type="Proteomes" id="UP000322245"/>
    </source>
</evidence>
<feature type="compositionally biased region" description="Basic residues" evidence="1">
    <location>
        <begin position="129"/>
        <end position="138"/>
    </location>
</feature>
<feature type="region of interest" description="Disordered" evidence="1">
    <location>
        <begin position="1"/>
        <end position="57"/>
    </location>
</feature>
<protein>
    <submittedName>
        <fullName evidence="2">Uncharacterized protein</fullName>
    </submittedName>
</protein>
<accession>A0A5D3AVE0</accession>
<comment type="caution">
    <text evidence="2">The sequence shown here is derived from an EMBL/GenBank/DDBJ whole genome shotgun (WGS) entry which is preliminary data.</text>
</comment>
<feature type="compositionally biased region" description="Low complexity" evidence="1">
    <location>
        <begin position="87"/>
        <end position="98"/>
    </location>
</feature>